<dbReference type="AlphaFoldDB" id="A0A239HEJ0"/>
<dbReference type="InterPro" id="IPR000639">
    <property type="entry name" value="Epox_hydrolase-like"/>
</dbReference>
<protein>
    <submittedName>
        <fullName evidence="4">Pimeloyl-ACP methyl ester carboxylesterase</fullName>
    </submittedName>
</protein>
<dbReference type="PRINTS" id="PR00111">
    <property type="entry name" value="ABHYDROLASE"/>
</dbReference>
<keyword evidence="1" id="KW-0378">Hydrolase</keyword>
<feature type="region of interest" description="Disordered" evidence="2">
    <location>
        <begin position="1"/>
        <end position="23"/>
    </location>
</feature>
<accession>A0A239HEJ0</accession>
<keyword evidence="5" id="KW-1185">Reference proteome</keyword>
<dbReference type="RefSeq" id="WP_179282098.1">
    <property type="nucleotide sequence ID" value="NZ_FZOD01000016.1"/>
</dbReference>
<feature type="domain" description="AB hydrolase-1" evidence="3">
    <location>
        <begin position="57"/>
        <end position="302"/>
    </location>
</feature>
<reference evidence="4 5" key="1">
    <citation type="submission" date="2017-06" db="EMBL/GenBank/DDBJ databases">
        <authorList>
            <person name="Kim H.J."/>
            <person name="Triplett B.A."/>
        </authorList>
    </citation>
    <scope>NUCLEOTIDE SEQUENCE [LARGE SCALE GENOMIC DNA]</scope>
    <source>
        <strain evidence="4 5">CGMCC 4.2132</strain>
    </source>
</reference>
<dbReference type="Gene3D" id="3.40.50.1820">
    <property type="entry name" value="alpha/beta hydrolase"/>
    <property type="match status" value="1"/>
</dbReference>
<name>A0A239HEJ0_9ACTN</name>
<evidence type="ECO:0000313" key="4">
    <source>
        <dbReference type="EMBL" id="SNS79846.1"/>
    </source>
</evidence>
<dbReference type="GO" id="GO:0016787">
    <property type="term" value="F:hydrolase activity"/>
    <property type="evidence" value="ECO:0007669"/>
    <property type="project" value="UniProtKB-KW"/>
</dbReference>
<evidence type="ECO:0000256" key="2">
    <source>
        <dbReference type="SAM" id="MobiDB-lite"/>
    </source>
</evidence>
<sequence>MNDVDVTTVDGSRRWSPDGVTQGGDGRAIPAVDGVRHRFVDTPRLRFHVAEAGSGEPVLLLHGWPQHWWAWRKVIPLLAGDHRVICPDLRGFGWTDAPRSGYRTEELVDDLIALLDVMGLERVLVVGHDVGGRVGFHLSLRDPTRVRRLVTLNAVHPYWSARSMKASGAWRSWWTPLVETPLLGRRVVRHLPAFTRMMLRLGAVDRDVLSPDEVAEYVAATREPARARAGERLMYEFAYHEIIPTLRGRNRSRRLTVPTLMLNGERDVRLSPHSLGGWEPYADDLRIRVVPGGGHMLAEQHPDLVAEEILAFFATGRQPG</sequence>
<dbReference type="InterPro" id="IPR000073">
    <property type="entry name" value="AB_hydrolase_1"/>
</dbReference>
<dbReference type="SUPFAM" id="SSF53474">
    <property type="entry name" value="alpha/beta-Hydrolases"/>
    <property type="match status" value="1"/>
</dbReference>
<dbReference type="Pfam" id="PF00561">
    <property type="entry name" value="Abhydrolase_1"/>
    <property type="match status" value="1"/>
</dbReference>
<evidence type="ECO:0000256" key="1">
    <source>
        <dbReference type="ARBA" id="ARBA00022801"/>
    </source>
</evidence>
<evidence type="ECO:0000259" key="3">
    <source>
        <dbReference type="Pfam" id="PF00561"/>
    </source>
</evidence>
<dbReference type="PRINTS" id="PR00412">
    <property type="entry name" value="EPOXHYDRLASE"/>
</dbReference>
<proteinExistence type="predicted"/>
<dbReference type="InterPro" id="IPR029058">
    <property type="entry name" value="AB_hydrolase_fold"/>
</dbReference>
<dbReference type="Proteomes" id="UP000198282">
    <property type="component" value="Unassembled WGS sequence"/>
</dbReference>
<evidence type="ECO:0000313" key="5">
    <source>
        <dbReference type="Proteomes" id="UP000198282"/>
    </source>
</evidence>
<dbReference type="EMBL" id="FZOD01000016">
    <property type="protein sequence ID" value="SNS79846.1"/>
    <property type="molecule type" value="Genomic_DNA"/>
</dbReference>
<organism evidence="4 5">
    <name type="scientific">Streptosporangium subroseum</name>
    <dbReference type="NCBI Taxonomy" id="106412"/>
    <lineage>
        <taxon>Bacteria</taxon>
        <taxon>Bacillati</taxon>
        <taxon>Actinomycetota</taxon>
        <taxon>Actinomycetes</taxon>
        <taxon>Streptosporangiales</taxon>
        <taxon>Streptosporangiaceae</taxon>
        <taxon>Streptosporangium</taxon>
    </lineage>
</organism>
<gene>
    <name evidence="4" type="ORF">SAMN05216276_101690</name>
</gene>
<dbReference type="PANTHER" id="PTHR43329">
    <property type="entry name" value="EPOXIDE HYDROLASE"/>
    <property type="match status" value="1"/>
</dbReference>